<reference evidence="2" key="1">
    <citation type="journal article" date="2011" name="Nature">
        <title>Genome sequence and analysis of the tuber crop potato.</title>
        <authorList>
            <consortium name="The Potato Genome Sequencing Consortium"/>
        </authorList>
    </citation>
    <scope>NUCLEOTIDE SEQUENCE [LARGE SCALE GENOMIC DNA]</scope>
    <source>
        <strain evidence="2">cv. DM1-3 516 R44</strain>
    </source>
</reference>
<name>M0ZH76_SOLTU</name>
<organism evidence="1 2">
    <name type="scientific">Solanum tuberosum</name>
    <name type="common">Potato</name>
    <dbReference type="NCBI Taxonomy" id="4113"/>
    <lineage>
        <taxon>Eukaryota</taxon>
        <taxon>Viridiplantae</taxon>
        <taxon>Streptophyta</taxon>
        <taxon>Embryophyta</taxon>
        <taxon>Tracheophyta</taxon>
        <taxon>Spermatophyta</taxon>
        <taxon>Magnoliopsida</taxon>
        <taxon>eudicotyledons</taxon>
        <taxon>Gunneridae</taxon>
        <taxon>Pentapetalae</taxon>
        <taxon>asterids</taxon>
        <taxon>lamiids</taxon>
        <taxon>Solanales</taxon>
        <taxon>Solanaceae</taxon>
        <taxon>Solanoideae</taxon>
        <taxon>Solaneae</taxon>
        <taxon>Solanum</taxon>
    </lineage>
</organism>
<dbReference type="HOGENOM" id="CLU_2890195_0_0_1"/>
<accession>M0ZH76</accession>
<proteinExistence type="predicted"/>
<sequence>MAESALTVRSSPKMSKQQLEWWNSQKKQLSALTKPFQPCLLSGSHGIWVEFLHNEQLFGSWEI</sequence>
<dbReference type="EnsemblPlants" id="PGSC0003DMT400000713">
    <property type="protein sequence ID" value="PGSC0003DMT400000713"/>
    <property type="gene ID" value="PGSC0003DMG400000264"/>
</dbReference>
<dbReference type="PaxDb" id="4113-PGSC0003DMT400000713"/>
<dbReference type="AlphaFoldDB" id="M0ZH76"/>
<dbReference type="Proteomes" id="UP000011115">
    <property type="component" value="Unassembled WGS sequence"/>
</dbReference>
<protein>
    <submittedName>
        <fullName evidence="1">Uncharacterized protein</fullName>
    </submittedName>
</protein>
<reference evidence="1" key="2">
    <citation type="submission" date="2015-06" db="UniProtKB">
        <authorList>
            <consortium name="EnsemblPlants"/>
        </authorList>
    </citation>
    <scope>IDENTIFICATION</scope>
    <source>
        <strain evidence="1">DM1-3 516 R44</strain>
    </source>
</reference>
<evidence type="ECO:0000313" key="2">
    <source>
        <dbReference type="Proteomes" id="UP000011115"/>
    </source>
</evidence>
<dbReference type="InParanoid" id="M0ZH76"/>
<evidence type="ECO:0000313" key="1">
    <source>
        <dbReference type="EnsemblPlants" id="PGSC0003DMT400000713"/>
    </source>
</evidence>
<dbReference type="Gramene" id="PGSC0003DMT400000713">
    <property type="protein sequence ID" value="PGSC0003DMT400000713"/>
    <property type="gene ID" value="PGSC0003DMG400000264"/>
</dbReference>
<keyword evidence="2" id="KW-1185">Reference proteome</keyword>